<evidence type="ECO:0000313" key="3">
    <source>
        <dbReference type="Proteomes" id="UP000708208"/>
    </source>
</evidence>
<name>A0A8J2JIV9_9HEXA</name>
<dbReference type="AlphaFoldDB" id="A0A8J2JIV9"/>
<dbReference type="EMBL" id="CAJVCH010075704">
    <property type="protein sequence ID" value="CAG7720973.1"/>
    <property type="molecule type" value="Genomic_DNA"/>
</dbReference>
<protein>
    <submittedName>
        <fullName evidence="2">Uncharacterized protein</fullName>
    </submittedName>
</protein>
<evidence type="ECO:0000256" key="1">
    <source>
        <dbReference type="SAM" id="MobiDB-lite"/>
    </source>
</evidence>
<comment type="caution">
    <text evidence="2">The sequence shown here is derived from an EMBL/GenBank/DDBJ whole genome shotgun (WGS) entry which is preliminary data.</text>
</comment>
<keyword evidence="3" id="KW-1185">Reference proteome</keyword>
<gene>
    <name evidence="2" type="ORF">AFUS01_LOCUS10223</name>
</gene>
<organism evidence="2 3">
    <name type="scientific">Allacma fusca</name>
    <dbReference type="NCBI Taxonomy" id="39272"/>
    <lineage>
        <taxon>Eukaryota</taxon>
        <taxon>Metazoa</taxon>
        <taxon>Ecdysozoa</taxon>
        <taxon>Arthropoda</taxon>
        <taxon>Hexapoda</taxon>
        <taxon>Collembola</taxon>
        <taxon>Symphypleona</taxon>
        <taxon>Sminthuridae</taxon>
        <taxon>Allacma</taxon>
    </lineage>
</organism>
<feature type="non-terminal residue" evidence="2">
    <location>
        <position position="1"/>
    </location>
</feature>
<sequence>SQKRENAKPQFVTPPIKPSSSSGNDHGQFSSRVE</sequence>
<feature type="compositionally biased region" description="Polar residues" evidence="1">
    <location>
        <begin position="18"/>
        <end position="34"/>
    </location>
</feature>
<accession>A0A8J2JIV9</accession>
<evidence type="ECO:0000313" key="2">
    <source>
        <dbReference type="EMBL" id="CAG7720973.1"/>
    </source>
</evidence>
<dbReference type="Proteomes" id="UP000708208">
    <property type="component" value="Unassembled WGS sequence"/>
</dbReference>
<feature type="region of interest" description="Disordered" evidence="1">
    <location>
        <begin position="1"/>
        <end position="34"/>
    </location>
</feature>
<reference evidence="2" key="1">
    <citation type="submission" date="2021-06" db="EMBL/GenBank/DDBJ databases">
        <authorList>
            <person name="Hodson N. C."/>
            <person name="Mongue J. A."/>
            <person name="Jaron S. K."/>
        </authorList>
    </citation>
    <scope>NUCLEOTIDE SEQUENCE</scope>
</reference>
<proteinExistence type="predicted"/>